<keyword evidence="3" id="KW-0808">Transferase</keyword>
<keyword evidence="1" id="KW-1133">Transmembrane helix</keyword>
<feature type="transmembrane region" description="Helical" evidence="1">
    <location>
        <begin position="254"/>
        <end position="287"/>
    </location>
</feature>
<organism evidence="3 4">
    <name type="scientific">Splendidivirga corallicola</name>
    <dbReference type="NCBI Taxonomy" id="3051826"/>
    <lineage>
        <taxon>Bacteria</taxon>
        <taxon>Pseudomonadati</taxon>
        <taxon>Bacteroidota</taxon>
        <taxon>Cytophagia</taxon>
        <taxon>Cytophagales</taxon>
        <taxon>Splendidivirgaceae</taxon>
        <taxon>Splendidivirga</taxon>
    </lineage>
</organism>
<keyword evidence="3" id="KW-0012">Acyltransferase</keyword>
<dbReference type="PANTHER" id="PTHR23028:SF134">
    <property type="entry name" value="PUTATIVE (AFU_ORTHOLOGUE AFUA_4G08520)-RELATED"/>
    <property type="match status" value="1"/>
</dbReference>
<dbReference type="InterPro" id="IPR050879">
    <property type="entry name" value="Acyltransferase_3"/>
</dbReference>
<feature type="transmembrane region" description="Helical" evidence="1">
    <location>
        <begin position="308"/>
        <end position="327"/>
    </location>
</feature>
<protein>
    <submittedName>
        <fullName evidence="3">Acyltransferase</fullName>
        <ecNumber evidence="3">2.3.-.-</ecNumber>
    </submittedName>
</protein>
<reference evidence="3" key="1">
    <citation type="submission" date="2023-06" db="EMBL/GenBank/DDBJ databases">
        <title>Genomic of Parafulvivirga corallium.</title>
        <authorList>
            <person name="Wang G."/>
        </authorList>
    </citation>
    <scope>NUCLEOTIDE SEQUENCE</scope>
    <source>
        <strain evidence="3">BMA10</strain>
    </source>
</reference>
<dbReference type="GO" id="GO:0016746">
    <property type="term" value="F:acyltransferase activity"/>
    <property type="evidence" value="ECO:0007669"/>
    <property type="project" value="UniProtKB-KW"/>
</dbReference>
<accession>A0ABT8KPW9</accession>
<comment type="caution">
    <text evidence="3">The sequence shown here is derived from an EMBL/GenBank/DDBJ whole genome shotgun (WGS) entry which is preliminary data.</text>
</comment>
<gene>
    <name evidence="3" type="ORF">QQ008_15425</name>
</gene>
<proteinExistence type="predicted"/>
<feature type="domain" description="Acyltransferase 3" evidence="2">
    <location>
        <begin position="6"/>
        <end position="352"/>
    </location>
</feature>
<feature type="transmembrane region" description="Helical" evidence="1">
    <location>
        <begin position="200"/>
        <end position="227"/>
    </location>
</feature>
<dbReference type="Pfam" id="PF01757">
    <property type="entry name" value="Acyl_transf_3"/>
    <property type="match status" value="1"/>
</dbReference>
<feature type="transmembrane region" description="Helical" evidence="1">
    <location>
        <begin position="99"/>
        <end position="123"/>
    </location>
</feature>
<dbReference type="Proteomes" id="UP001172082">
    <property type="component" value="Unassembled WGS sequence"/>
</dbReference>
<keyword evidence="4" id="KW-1185">Reference proteome</keyword>
<dbReference type="PANTHER" id="PTHR23028">
    <property type="entry name" value="ACETYLTRANSFERASE"/>
    <property type="match status" value="1"/>
</dbReference>
<dbReference type="EC" id="2.3.-.-" evidence="3"/>
<sequence length="382" mass="44305">MSNKLKYLEGLRGLAAIVVMLRHLQLAFAENTLIDLKLFLENSYDSWLVSHVIHASINLFFNGELAVFIFWFLSAYVISIKLFTTNDNSYLTQAFSKRYIRLAIPVLASVLVAYCLILSGLMFNRELAFNEAGNINEWLAEYYDFTPNMVSAIKIGLWDTFFGSSGEDYNPVLWTMNPELYGSLFCFIIYSIFSHNKFRFYFYFAIAIGAFILTKYWLVTFILGHILCDAQFSKTHGSAYKAFLFFFKNERLNVFYFLCLLILGGFYNYFSFYYIPISALLVITILQTKKIQTFFESNYLVWLGKISFSLYLIHFPIICSFSCFIYLNLPFDRLGKTLIVVVLTIAVSLICAHFFTKYIDNFSKLSANKFGRLVGRNNHNTH</sequence>
<evidence type="ECO:0000313" key="4">
    <source>
        <dbReference type="Proteomes" id="UP001172082"/>
    </source>
</evidence>
<feature type="transmembrane region" description="Helical" evidence="1">
    <location>
        <begin position="339"/>
        <end position="359"/>
    </location>
</feature>
<evidence type="ECO:0000256" key="1">
    <source>
        <dbReference type="SAM" id="Phobius"/>
    </source>
</evidence>
<keyword evidence="1" id="KW-0812">Transmembrane</keyword>
<dbReference type="InterPro" id="IPR002656">
    <property type="entry name" value="Acyl_transf_3_dom"/>
</dbReference>
<feature type="transmembrane region" description="Helical" evidence="1">
    <location>
        <begin position="172"/>
        <end position="193"/>
    </location>
</feature>
<evidence type="ECO:0000259" key="2">
    <source>
        <dbReference type="Pfam" id="PF01757"/>
    </source>
</evidence>
<evidence type="ECO:0000313" key="3">
    <source>
        <dbReference type="EMBL" id="MDN5202779.1"/>
    </source>
</evidence>
<dbReference type="EMBL" id="JAUJEA010000005">
    <property type="protein sequence ID" value="MDN5202779.1"/>
    <property type="molecule type" value="Genomic_DNA"/>
</dbReference>
<name>A0ABT8KPW9_9BACT</name>
<dbReference type="RefSeq" id="WP_346752802.1">
    <property type="nucleotide sequence ID" value="NZ_JAUJEA010000005.1"/>
</dbReference>
<keyword evidence="1" id="KW-0472">Membrane</keyword>
<feature type="transmembrane region" description="Helical" evidence="1">
    <location>
        <begin position="53"/>
        <end position="78"/>
    </location>
</feature>